<evidence type="ECO:0000313" key="2">
    <source>
        <dbReference type="EMBL" id="KIJ27247.1"/>
    </source>
</evidence>
<dbReference type="HOGENOM" id="CLU_839830_0_0_1"/>
<reference evidence="2 3" key="1">
    <citation type="submission" date="2014-06" db="EMBL/GenBank/DDBJ databases">
        <title>Evolutionary Origins and Diversification of the Mycorrhizal Mutualists.</title>
        <authorList>
            <consortium name="DOE Joint Genome Institute"/>
            <consortium name="Mycorrhizal Genomics Consortium"/>
            <person name="Kohler A."/>
            <person name="Kuo A."/>
            <person name="Nagy L.G."/>
            <person name="Floudas D."/>
            <person name="Copeland A."/>
            <person name="Barry K.W."/>
            <person name="Cichocki N."/>
            <person name="Veneault-Fourrey C."/>
            <person name="LaButti K."/>
            <person name="Lindquist E.A."/>
            <person name="Lipzen A."/>
            <person name="Lundell T."/>
            <person name="Morin E."/>
            <person name="Murat C."/>
            <person name="Riley R."/>
            <person name="Ohm R."/>
            <person name="Sun H."/>
            <person name="Tunlid A."/>
            <person name="Henrissat B."/>
            <person name="Grigoriev I.V."/>
            <person name="Hibbett D.S."/>
            <person name="Martin F."/>
        </authorList>
    </citation>
    <scope>NUCLEOTIDE SEQUENCE [LARGE SCALE GENOMIC DNA]</scope>
    <source>
        <strain evidence="2 3">SS14</strain>
    </source>
</reference>
<proteinExistence type="predicted"/>
<gene>
    <name evidence="2" type="ORF">M422DRAFT_55155</name>
</gene>
<sequence length="331" mass="37907">MWSASSPPHQPKTHDAHLWVVTEITTFMVVWNVESRPQATGAHHEDALNIPSIRSPIVAEFWRFSGGTHMSLILHKRQISTTIRVYLSWMTVLCKEQKQEISVLLLTTMNEYHVPFELPNSEPYNNATLSSNSTADSDTFLTRYESPIPPKSHIVNYAAKKAQQQQDSLYHYSLLEQFPSEDQSQLRSWNDYFTQSSPSLLKRMRPSKGTPYYHPYLLSAQEIDWEVAQSKQPISTISFKVTSNPERSPQIIPRQDDPISLDLKASVKGQIDEYEESGYGVLLVEEEKENEEKPSSEEEAQLFDVDDNDDEKVYLAAAQQTAKKHPHQKCP</sequence>
<dbReference type="AlphaFoldDB" id="A0A0C9UDU5"/>
<protein>
    <submittedName>
        <fullName evidence="2">Uncharacterized protein</fullName>
    </submittedName>
</protein>
<organism evidence="2 3">
    <name type="scientific">Sphaerobolus stellatus (strain SS14)</name>
    <dbReference type="NCBI Taxonomy" id="990650"/>
    <lineage>
        <taxon>Eukaryota</taxon>
        <taxon>Fungi</taxon>
        <taxon>Dikarya</taxon>
        <taxon>Basidiomycota</taxon>
        <taxon>Agaricomycotina</taxon>
        <taxon>Agaricomycetes</taxon>
        <taxon>Phallomycetidae</taxon>
        <taxon>Geastrales</taxon>
        <taxon>Sphaerobolaceae</taxon>
        <taxon>Sphaerobolus</taxon>
    </lineage>
</organism>
<feature type="region of interest" description="Disordered" evidence="1">
    <location>
        <begin position="286"/>
        <end position="311"/>
    </location>
</feature>
<dbReference type="Proteomes" id="UP000054279">
    <property type="component" value="Unassembled WGS sequence"/>
</dbReference>
<accession>A0A0C9UDU5</accession>
<feature type="compositionally biased region" description="Acidic residues" evidence="1">
    <location>
        <begin position="297"/>
        <end position="310"/>
    </location>
</feature>
<evidence type="ECO:0000313" key="3">
    <source>
        <dbReference type="Proteomes" id="UP000054279"/>
    </source>
</evidence>
<evidence type="ECO:0000256" key="1">
    <source>
        <dbReference type="SAM" id="MobiDB-lite"/>
    </source>
</evidence>
<name>A0A0C9UDU5_SPHS4</name>
<dbReference type="EMBL" id="KN837342">
    <property type="protein sequence ID" value="KIJ27247.1"/>
    <property type="molecule type" value="Genomic_DNA"/>
</dbReference>
<keyword evidence="3" id="KW-1185">Reference proteome</keyword>